<organism evidence="2 3">
    <name type="scientific">Halopelagius fulvigenes</name>
    <dbReference type="NCBI Taxonomy" id="1198324"/>
    <lineage>
        <taxon>Archaea</taxon>
        <taxon>Methanobacteriati</taxon>
        <taxon>Methanobacteriota</taxon>
        <taxon>Stenosarchaea group</taxon>
        <taxon>Halobacteria</taxon>
        <taxon>Halobacteriales</taxon>
        <taxon>Haloferacaceae</taxon>
    </lineage>
</organism>
<evidence type="ECO:0000256" key="1">
    <source>
        <dbReference type="SAM" id="Phobius"/>
    </source>
</evidence>
<sequence>MPQRLDRLLDELEELEDAVETPEARRQVREVMRAAVHVSRQRSAFGNVVKGFGREDLAEALLGSVLFGVPMFVEGGTQEVGEYLAGHPLSFVGTLCFAVGMVIGILYVADIQDVRVSNPILGVVPRRLVGVVGVSVSVSSS</sequence>
<protein>
    <submittedName>
        <fullName evidence="2">Uncharacterized protein</fullName>
    </submittedName>
</protein>
<evidence type="ECO:0000313" key="2">
    <source>
        <dbReference type="EMBL" id="MFC6826663.1"/>
    </source>
</evidence>
<feature type="transmembrane region" description="Helical" evidence="1">
    <location>
        <begin position="89"/>
        <end position="109"/>
    </location>
</feature>
<proteinExistence type="predicted"/>
<keyword evidence="1" id="KW-0472">Membrane</keyword>
<dbReference type="RefSeq" id="WP_379698609.1">
    <property type="nucleotide sequence ID" value="NZ_JBHSXH010000015.1"/>
</dbReference>
<gene>
    <name evidence="2" type="ORF">ACFQEV_16935</name>
</gene>
<reference evidence="2 3" key="1">
    <citation type="journal article" date="2019" name="Int. J. Syst. Evol. Microbiol.">
        <title>The Global Catalogue of Microorganisms (GCM) 10K type strain sequencing project: providing services to taxonomists for standard genome sequencing and annotation.</title>
        <authorList>
            <consortium name="The Broad Institute Genomics Platform"/>
            <consortium name="The Broad Institute Genome Sequencing Center for Infectious Disease"/>
            <person name="Wu L."/>
            <person name="Ma J."/>
        </authorList>
    </citation>
    <scope>NUCLEOTIDE SEQUENCE [LARGE SCALE GENOMIC DNA]</scope>
    <source>
        <strain evidence="2 3">YIM 94188</strain>
    </source>
</reference>
<comment type="caution">
    <text evidence="2">The sequence shown here is derived from an EMBL/GenBank/DDBJ whole genome shotgun (WGS) entry which is preliminary data.</text>
</comment>
<dbReference type="AlphaFoldDB" id="A0ABD5U548"/>
<keyword evidence="1" id="KW-0812">Transmembrane</keyword>
<dbReference type="Proteomes" id="UP001596408">
    <property type="component" value="Unassembled WGS sequence"/>
</dbReference>
<accession>A0ABD5U548</accession>
<keyword evidence="1" id="KW-1133">Transmembrane helix</keyword>
<dbReference type="EMBL" id="JBHSXH010000015">
    <property type="protein sequence ID" value="MFC6826663.1"/>
    <property type="molecule type" value="Genomic_DNA"/>
</dbReference>
<keyword evidence="3" id="KW-1185">Reference proteome</keyword>
<name>A0ABD5U548_9EURY</name>
<evidence type="ECO:0000313" key="3">
    <source>
        <dbReference type="Proteomes" id="UP001596408"/>
    </source>
</evidence>